<evidence type="ECO:0000313" key="1">
    <source>
        <dbReference type="EMBL" id="SMP14170.1"/>
    </source>
</evidence>
<dbReference type="AlphaFoldDB" id="A0AA46AET1"/>
<proteinExistence type="predicted"/>
<dbReference type="EMBL" id="FXTX01000012">
    <property type="protein sequence ID" value="SMP14170.1"/>
    <property type="molecule type" value="Genomic_DNA"/>
</dbReference>
<name>A0AA46AET1_9AQUI</name>
<evidence type="ECO:0000313" key="2">
    <source>
        <dbReference type="Proteomes" id="UP001157947"/>
    </source>
</evidence>
<dbReference type="Proteomes" id="UP001157947">
    <property type="component" value="Unassembled WGS sequence"/>
</dbReference>
<sequence length="313" mass="36952">MNWWEEINEFAKRMVSKYPNIIDIEIFDASYNKRTKEYTVKIGVYPYGVFFAEGTLEELEEVIKSINEFVVKERYKCPFCYTGFSDADIFGGKHRCKKCNANILVAGITSSDIHDNDAFAEIILAVKEKYGDEQGKFVEKMITEYGYKVEDVFENVDFFQIGRTPAYAIQGEYPVIKPIESVLREDLLKWHLISEEWNLTYINRKYDEEIWEKKGKKIGISGDDVVIECDFFVDAMEFEEETGEEFWGVYFYEFEEYPDMLIGKFPYGEYITGMQYKKNEIIEKLKTTSLAKIIEDANNEFKNRQEEILKKYR</sequence>
<organism evidence="1 2">
    <name type="scientific">Venenivibrio stagnispumantis</name>
    <dbReference type="NCBI Taxonomy" id="407998"/>
    <lineage>
        <taxon>Bacteria</taxon>
        <taxon>Pseudomonadati</taxon>
        <taxon>Aquificota</taxon>
        <taxon>Aquificia</taxon>
        <taxon>Aquificales</taxon>
        <taxon>Hydrogenothermaceae</taxon>
        <taxon>Venenivibrio</taxon>
    </lineage>
</organism>
<keyword evidence="2" id="KW-1185">Reference proteome</keyword>
<accession>A0AA46AET1</accession>
<gene>
    <name evidence="1" type="ORF">SAMN06264868_11221</name>
</gene>
<dbReference type="RefSeq" id="WP_265134618.1">
    <property type="nucleotide sequence ID" value="NZ_FXTX01000012.1"/>
</dbReference>
<comment type="caution">
    <text evidence="1">The sequence shown here is derived from an EMBL/GenBank/DDBJ whole genome shotgun (WGS) entry which is preliminary data.</text>
</comment>
<reference evidence="1" key="1">
    <citation type="submission" date="2017-05" db="EMBL/GenBank/DDBJ databases">
        <authorList>
            <person name="Varghese N."/>
            <person name="Submissions S."/>
        </authorList>
    </citation>
    <scope>NUCLEOTIDE SEQUENCE</scope>
    <source>
        <strain evidence="1">DSM 18763</strain>
    </source>
</reference>
<protein>
    <submittedName>
        <fullName evidence="1">Uncharacterized protein</fullName>
    </submittedName>
</protein>